<dbReference type="GO" id="GO:0008233">
    <property type="term" value="F:peptidase activity"/>
    <property type="evidence" value="ECO:0007669"/>
    <property type="project" value="UniProtKB-KW"/>
</dbReference>
<dbReference type="Proteomes" id="UP000024445">
    <property type="component" value="Segment"/>
</dbReference>
<feature type="domain" description="Inh N-terminal" evidence="1">
    <location>
        <begin position="3"/>
        <end position="50"/>
    </location>
</feature>
<organism evidence="3 4">
    <name type="scientific">Serratia phage PS2</name>
    <dbReference type="NCBI Taxonomy" id="1481112"/>
    <lineage>
        <taxon>Viruses</taxon>
        <taxon>Duplodnaviria</taxon>
        <taxon>Heunggongvirae</taxon>
        <taxon>Uroviricota</taxon>
        <taxon>Caudoviricetes</taxon>
        <taxon>Muldoonvirus</taxon>
        <taxon>Muldoonvirus PS2</taxon>
    </lineage>
</organism>
<accession>A0A023W522</accession>
<proteinExistence type="predicted"/>
<keyword evidence="4" id="KW-1185">Reference proteome</keyword>
<dbReference type="Pfam" id="PF26097">
    <property type="entry name" value="Phage_Inh_N"/>
    <property type="match status" value="1"/>
</dbReference>
<name>A0A023W522_9CAUD</name>
<reference evidence="3 4" key="1">
    <citation type="submission" date="2014-01" db="EMBL/GenBank/DDBJ databases">
        <authorList>
            <person name="Zhang G."/>
            <person name="Jin J."/>
            <person name="Li Z.J."/>
            <person name="Wang S.W."/>
            <person name="Chen S.J."/>
            <person name="Wang S.M."/>
            <person name="Wang X.T."/>
            <person name="Li Y.H."/>
            <person name="Wang J."/>
            <person name="Yang C.K."/>
            <person name="Wang L."/>
        </authorList>
    </citation>
    <scope>NUCLEOTIDE SEQUENCE [LARGE SCALE GENOMIC DNA]</scope>
</reference>
<evidence type="ECO:0000313" key="4">
    <source>
        <dbReference type="Proteomes" id="UP000024445"/>
    </source>
</evidence>
<dbReference type="KEGG" id="vg:19485076"/>
<evidence type="ECO:0000259" key="1">
    <source>
        <dbReference type="Pfam" id="PF26097"/>
    </source>
</evidence>
<evidence type="ECO:0000259" key="2">
    <source>
        <dbReference type="Pfam" id="PF26098"/>
    </source>
</evidence>
<evidence type="ECO:0000313" key="3">
    <source>
        <dbReference type="EMBL" id="AHY25439.1"/>
    </source>
</evidence>
<dbReference type="OrthoDB" id="8009at10239"/>
<protein>
    <submittedName>
        <fullName evidence="3">Inhibitor of prohead protease</fullName>
    </submittedName>
</protein>
<dbReference type="InterPro" id="IPR059055">
    <property type="entry name" value="Inh_C"/>
</dbReference>
<dbReference type="InterPro" id="IPR059054">
    <property type="entry name" value="Inh_N"/>
</dbReference>
<dbReference type="GeneID" id="19485076"/>
<dbReference type="GO" id="GO:0006508">
    <property type="term" value="P:proteolysis"/>
    <property type="evidence" value="ECO:0007669"/>
    <property type="project" value="UniProtKB-KW"/>
</dbReference>
<dbReference type="EMBL" id="KJ025957">
    <property type="protein sequence ID" value="AHY25439.1"/>
    <property type="molecule type" value="Genomic_DNA"/>
</dbReference>
<keyword evidence="3" id="KW-0378">Hydrolase</keyword>
<dbReference type="Pfam" id="PF26098">
    <property type="entry name" value="Phage_Inh_C"/>
    <property type="match status" value="1"/>
</dbReference>
<sequence>MKIDYDYVNGLRDLERREAKDLLAEYAKEYFNLELKRSKSFDTLVKEIDEYVASHSEEDIPYGEGFSTADLIDAVDHLEGKDQFDEADARVVAQVKGIIEGEPEAIVLSSPIAPIDEPTMTLVDVDSDKGTIVTTEVPAKFDTLLEAAKAIQADEAGSDLYTYDLKGFVPHIYMMGRHPGYCHLPFWIYDWIKSNPDWKANPEKCPHWEAHQTLKSLLYYIRRDGQVRVRETRNSSFEVLK</sequence>
<keyword evidence="3" id="KW-0645">Protease</keyword>
<gene>
    <name evidence="3" type="primary">inh</name>
    <name evidence="3" type="ORF">PS2_197</name>
</gene>
<feature type="domain" description="Inh C-terminal" evidence="2">
    <location>
        <begin position="180"/>
        <end position="241"/>
    </location>
</feature>
<dbReference type="RefSeq" id="YP_009030244.1">
    <property type="nucleotide sequence ID" value="NC_024121.1"/>
</dbReference>